<dbReference type="OrthoDB" id="2424965at2759"/>
<dbReference type="EMBL" id="QKWP01001097">
    <property type="protein sequence ID" value="RIB11783.1"/>
    <property type="molecule type" value="Genomic_DNA"/>
</dbReference>
<name>A0A397UW75_9GLOM</name>
<proteinExistence type="predicted"/>
<protein>
    <submittedName>
        <fullName evidence="1">Uncharacterized protein</fullName>
    </submittedName>
</protein>
<dbReference type="Proteomes" id="UP000266673">
    <property type="component" value="Unassembled WGS sequence"/>
</dbReference>
<reference evidence="1 2" key="1">
    <citation type="submission" date="2018-06" db="EMBL/GenBank/DDBJ databases">
        <title>Comparative genomics reveals the genomic features of Rhizophagus irregularis, R. cerebriforme, R. diaphanum and Gigaspora rosea, and their symbiotic lifestyle signature.</title>
        <authorList>
            <person name="Morin E."/>
            <person name="San Clemente H."/>
            <person name="Chen E.C.H."/>
            <person name="De La Providencia I."/>
            <person name="Hainaut M."/>
            <person name="Kuo A."/>
            <person name="Kohler A."/>
            <person name="Murat C."/>
            <person name="Tang N."/>
            <person name="Roy S."/>
            <person name="Loubradou J."/>
            <person name="Henrissat B."/>
            <person name="Grigoriev I.V."/>
            <person name="Corradi N."/>
            <person name="Roux C."/>
            <person name="Martin F.M."/>
        </authorList>
    </citation>
    <scope>NUCLEOTIDE SEQUENCE [LARGE SCALE GENOMIC DNA]</scope>
    <source>
        <strain evidence="1 2">DAOM 194757</strain>
    </source>
</reference>
<evidence type="ECO:0000313" key="1">
    <source>
        <dbReference type="EMBL" id="RIB11783.1"/>
    </source>
</evidence>
<organism evidence="1 2">
    <name type="scientific">Gigaspora rosea</name>
    <dbReference type="NCBI Taxonomy" id="44941"/>
    <lineage>
        <taxon>Eukaryota</taxon>
        <taxon>Fungi</taxon>
        <taxon>Fungi incertae sedis</taxon>
        <taxon>Mucoromycota</taxon>
        <taxon>Glomeromycotina</taxon>
        <taxon>Glomeromycetes</taxon>
        <taxon>Diversisporales</taxon>
        <taxon>Gigasporaceae</taxon>
        <taxon>Gigaspora</taxon>
    </lineage>
</organism>
<sequence>MGQGKEHSLHEEINSFWNHLNFNIYTATVLERMHHLDLGLFSYMVKFTRDLLKVRGGNALIIKMDQRLGMIPRYPGLKIFNIGLADLVLLTASEYRHMMKVMPFVLEGLFTKSENELLVHMFVNWNKMYRYSIQCKFTQTDLLQFVKSIQTWAKNFIDILGSFTKNNCRFLKYHHWIHHTIETIKEYGNQNGLSADTYETLHKFYIKTPYRMSNKRDIDKQILQKVVRTITINDHIVSENYQSEIKKKFGQFGKKYCTIPLHLLRSLVEQYEHDEESVTEILEGLRHLAPAINDYFKLVPSMHEKNIEESEATLILYESFTLSNKEQLRVSKNFYNAPMFSDVAILMDSEQEFEVCDGYCFAKVLLLIRIIFKNTLTFNLALVRCITPPSSDNSQSGFLDIVEFVREKAQDLGSKSLQTR</sequence>
<gene>
    <name evidence="1" type="ORF">C2G38_2202572</name>
</gene>
<keyword evidence="2" id="KW-1185">Reference proteome</keyword>
<dbReference type="AlphaFoldDB" id="A0A397UW75"/>
<comment type="caution">
    <text evidence="1">The sequence shown here is derived from an EMBL/GenBank/DDBJ whole genome shotgun (WGS) entry which is preliminary data.</text>
</comment>
<accession>A0A397UW75</accession>
<evidence type="ECO:0000313" key="2">
    <source>
        <dbReference type="Proteomes" id="UP000266673"/>
    </source>
</evidence>